<dbReference type="AlphaFoldDB" id="A0A8J2H4V6"/>
<dbReference type="Proteomes" id="UP000786811">
    <property type="component" value="Unassembled WGS sequence"/>
</dbReference>
<keyword evidence="2" id="KW-1185">Reference proteome</keyword>
<protein>
    <submittedName>
        <fullName evidence="1">Uncharacterized protein</fullName>
    </submittedName>
</protein>
<evidence type="ECO:0000313" key="2">
    <source>
        <dbReference type="Proteomes" id="UP000786811"/>
    </source>
</evidence>
<comment type="caution">
    <text evidence="1">The sequence shown here is derived from an EMBL/GenBank/DDBJ whole genome shotgun (WGS) entry which is preliminary data.</text>
</comment>
<reference evidence="1" key="1">
    <citation type="submission" date="2021-04" db="EMBL/GenBank/DDBJ databases">
        <authorList>
            <person name="Chebbi M.A.C M."/>
        </authorList>
    </citation>
    <scope>NUCLEOTIDE SEQUENCE</scope>
</reference>
<evidence type="ECO:0000313" key="1">
    <source>
        <dbReference type="EMBL" id="CAG5071983.1"/>
    </source>
</evidence>
<accession>A0A8J2H4V6</accession>
<dbReference type="EMBL" id="CAJNRD030000782">
    <property type="protein sequence ID" value="CAG5071983.1"/>
    <property type="molecule type" value="Genomic_DNA"/>
</dbReference>
<dbReference type="OrthoDB" id="7697116at2759"/>
<gene>
    <name evidence="1" type="ORF">HICCMSTLAB_LOCUS132</name>
</gene>
<proteinExistence type="predicted"/>
<organism evidence="1 2">
    <name type="scientific">Cotesia congregata</name>
    <name type="common">Parasitoid wasp</name>
    <name type="synonym">Apanteles congregatus</name>
    <dbReference type="NCBI Taxonomy" id="51543"/>
    <lineage>
        <taxon>Eukaryota</taxon>
        <taxon>Metazoa</taxon>
        <taxon>Ecdysozoa</taxon>
        <taxon>Arthropoda</taxon>
        <taxon>Hexapoda</taxon>
        <taxon>Insecta</taxon>
        <taxon>Pterygota</taxon>
        <taxon>Neoptera</taxon>
        <taxon>Endopterygota</taxon>
        <taxon>Hymenoptera</taxon>
        <taxon>Apocrita</taxon>
        <taxon>Ichneumonoidea</taxon>
        <taxon>Braconidae</taxon>
        <taxon>Microgastrinae</taxon>
        <taxon>Cotesia</taxon>
    </lineage>
</organism>
<sequence length="100" mass="11696">MNVQDIEDTGNQLIVTIKDNKNHYPRSFIIGKEYHGIVKKYTDLRPKDIDTRRFFINYQMGKCTCQVIANILTLFSYKSINHKLKNIYCMGMKVDTCALN</sequence>
<name>A0A8J2H4V6_COTCN</name>